<dbReference type="InterPro" id="IPR036526">
    <property type="entry name" value="C-N_Hydrolase_sf"/>
</dbReference>
<keyword evidence="5" id="KW-1185">Reference proteome</keyword>
<dbReference type="Gene3D" id="3.60.110.10">
    <property type="entry name" value="Carbon-nitrogen hydrolase"/>
    <property type="match status" value="1"/>
</dbReference>
<dbReference type="SUPFAM" id="SSF56317">
    <property type="entry name" value="Carbon-nitrogen hydrolase"/>
    <property type="match status" value="1"/>
</dbReference>
<gene>
    <name evidence="4" type="ORF">FYK55_10175</name>
</gene>
<dbReference type="InterPro" id="IPR001110">
    <property type="entry name" value="UPF0012_CS"/>
</dbReference>
<dbReference type="PANTHER" id="PTHR43674">
    <property type="entry name" value="NITRILASE C965.09-RELATED"/>
    <property type="match status" value="1"/>
</dbReference>
<dbReference type="PROSITE" id="PS01227">
    <property type="entry name" value="UPF0012"/>
    <property type="match status" value="1"/>
</dbReference>
<dbReference type="Pfam" id="PF00795">
    <property type="entry name" value="CN_hydrolase"/>
    <property type="match status" value="1"/>
</dbReference>
<dbReference type="CDD" id="cd07197">
    <property type="entry name" value="nitrilase"/>
    <property type="match status" value="1"/>
</dbReference>
<dbReference type="EMBL" id="VWOX01000005">
    <property type="protein sequence ID" value="KAA5543573.1"/>
    <property type="molecule type" value="Genomic_DNA"/>
</dbReference>
<evidence type="ECO:0000313" key="4">
    <source>
        <dbReference type="EMBL" id="KAA5543573.1"/>
    </source>
</evidence>
<feature type="domain" description="CN hydrolase" evidence="3">
    <location>
        <begin position="47"/>
        <end position="292"/>
    </location>
</feature>
<organism evidence="4 5">
    <name type="scientific">Roseiconus nitratireducens</name>
    <dbReference type="NCBI Taxonomy" id="2605748"/>
    <lineage>
        <taxon>Bacteria</taxon>
        <taxon>Pseudomonadati</taxon>
        <taxon>Planctomycetota</taxon>
        <taxon>Planctomycetia</taxon>
        <taxon>Pirellulales</taxon>
        <taxon>Pirellulaceae</taxon>
        <taxon>Roseiconus</taxon>
    </lineage>
</organism>
<keyword evidence="2" id="KW-0378">Hydrolase</keyword>
<evidence type="ECO:0000259" key="3">
    <source>
        <dbReference type="PROSITE" id="PS50263"/>
    </source>
</evidence>
<protein>
    <recommendedName>
        <fullName evidence="3">CN hydrolase domain-containing protein</fullName>
    </recommendedName>
</protein>
<dbReference type="GO" id="GO:0050126">
    <property type="term" value="F:N-carbamoylputrescine amidase activity"/>
    <property type="evidence" value="ECO:0007669"/>
    <property type="project" value="TreeGrafter"/>
</dbReference>
<dbReference type="GO" id="GO:0033388">
    <property type="term" value="P:putrescine biosynthetic process from arginine"/>
    <property type="evidence" value="ECO:0007669"/>
    <property type="project" value="TreeGrafter"/>
</dbReference>
<dbReference type="AlphaFoldDB" id="A0A5M6D8A3"/>
<comment type="caution">
    <text evidence="4">The sequence shown here is derived from an EMBL/GenBank/DDBJ whole genome shotgun (WGS) entry which is preliminary data.</text>
</comment>
<name>A0A5M6D8A3_9BACT</name>
<dbReference type="InterPro" id="IPR003010">
    <property type="entry name" value="C-N_Hydrolase"/>
</dbReference>
<reference evidence="4 5" key="1">
    <citation type="submission" date="2019-08" db="EMBL/GenBank/DDBJ databases">
        <authorList>
            <person name="Dhanesh K."/>
            <person name="Kumar G."/>
            <person name="Sasikala C."/>
            <person name="Venkata Ramana C."/>
        </authorList>
    </citation>
    <scope>NUCLEOTIDE SEQUENCE [LARGE SCALE GENOMIC DNA]</scope>
    <source>
        <strain evidence="4 5">JC645</strain>
    </source>
</reference>
<evidence type="ECO:0000256" key="2">
    <source>
        <dbReference type="ARBA" id="ARBA00022801"/>
    </source>
</evidence>
<dbReference type="Proteomes" id="UP000324479">
    <property type="component" value="Unassembled WGS sequence"/>
</dbReference>
<dbReference type="PANTHER" id="PTHR43674:SF2">
    <property type="entry name" value="BETA-UREIDOPROPIONASE"/>
    <property type="match status" value="1"/>
</dbReference>
<evidence type="ECO:0000256" key="1">
    <source>
        <dbReference type="ARBA" id="ARBA00010613"/>
    </source>
</evidence>
<comment type="similarity">
    <text evidence="1">Belongs to the carbon-nitrogen hydrolase superfamily. NIT1/NIT2 family.</text>
</comment>
<sequence length="404" mass="44204">MVESGQRMALRIAGIMLMIAVSGLSMTVAADEAGSDTQPAVDENQLLRVAAVQTKPRMIDWRLRDPQQVLAAVDKNLVALESIVDDAGDLGCDVLTFPEDTLGLLNWHGMNEQLAPEVLPAAVARMINRLGKAAEKHQMYLVLCSDLVESDGDTYNTAFLLDRAGKEIGRYHKVCPTWSEAASRKRGQSFPVFQTSDLGTVGMLICYDLVFPETARCLALSGADIIFFPTMGGGAVGDGDIGMQALRVRAAENHVYLVVAFRGSGAMVISPRGEILSRAEGPDGIVYADINPSQGRRSGDAMNIQSDMRARLFRERNPSAFAMLTDPHPPILDKVPIEISQQEAGRIASEVLTIGEEEFRQAESLVRAEKTAEAIEAFARLRKKYRGSWIDRVAQERLTTLRNK</sequence>
<evidence type="ECO:0000313" key="5">
    <source>
        <dbReference type="Proteomes" id="UP000324479"/>
    </source>
</evidence>
<accession>A0A5M6D8A3</accession>
<proteinExistence type="inferred from homology"/>
<dbReference type="InterPro" id="IPR050345">
    <property type="entry name" value="Aliph_Amidase/BUP"/>
</dbReference>
<dbReference type="PROSITE" id="PS50263">
    <property type="entry name" value="CN_HYDROLASE"/>
    <property type="match status" value="1"/>
</dbReference>